<evidence type="ECO:0000256" key="6">
    <source>
        <dbReference type="ARBA" id="ARBA00023277"/>
    </source>
</evidence>
<keyword evidence="11" id="KW-1185">Reference proteome</keyword>
<evidence type="ECO:0000313" key="11">
    <source>
        <dbReference type="Proteomes" id="UP001385951"/>
    </source>
</evidence>
<evidence type="ECO:0000256" key="4">
    <source>
        <dbReference type="ARBA" id="ARBA00012670"/>
    </source>
</evidence>
<dbReference type="GO" id="GO:0000272">
    <property type="term" value="P:polysaccharide catabolic process"/>
    <property type="evidence" value="ECO:0007669"/>
    <property type="project" value="TreeGrafter"/>
</dbReference>
<evidence type="ECO:0000259" key="9">
    <source>
        <dbReference type="SMART" id="SM00813"/>
    </source>
</evidence>
<comment type="catalytic activity">
    <reaction evidence="1">
        <text>Hydrolysis of terminal non-reducing alpha-L-arabinofuranoside residues in alpha-L-arabinosides.</text>
        <dbReference type="EC" id="3.2.1.55"/>
    </reaction>
</comment>
<comment type="caution">
    <text evidence="10">The sequence shown here is derived from an EMBL/GenBank/DDBJ whole genome shotgun (WGS) entry which is preliminary data.</text>
</comment>
<dbReference type="EC" id="3.2.1.55" evidence="4"/>
<dbReference type="AlphaFoldDB" id="A0AAW0G2C0"/>
<evidence type="ECO:0000256" key="5">
    <source>
        <dbReference type="ARBA" id="ARBA00022801"/>
    </source>
</evidence>
<protein>
    <recommendedName>
        <fullName evidence="4">non-reducing end alpha-L-arabinofuranosidase</fullName>
        <ecNumber evidence="4">3.2.1.55</ecNumber>
    </recommendedName>
</protein>
<sequence>MVRWPGGNYVSSYKWEDGIGPREQRKRRPELAWGGEESNQFGTDEFIAWCRVAKIEPYIVLNMGTGTLEEALHWIEYCNGSGDTYYANLRRKNTGRDEPHAVKYWALGNEVWGEWQVGQQTAEAYTTKARQWAHAIRLIDPSIKLVGCGETGLTHWDNVVLEGLVDKIDLHSIHLYTGFGPRDRTEVEKEYGRSVYGPDAAEYSIEIAKGLINKARFSKKVGKPIKLAFDEYGVWDETVGTPENGLQQFYTLADALAMASWLNVFIRQADVVDIACIAQSVNVISPLITSATGLFRQTIYWPLYLFSCYMRDGISVRVSIDSPAFSGETLPTWISSIKEPPSELDVSAIIHTSSDGKRSLRVAVVNRSENQSFHVPVRVAFEDTLSGIEVEVHELWHQDVNARNDWGKEEEVSVKTRKEEWSGNWTFREHSFTLLILTLDRDT</sequence>
<dbReference type="PANTHER" id="PTHR43576">
    <property type="entry name" value="ALPHA-L-ARABINOFURANOSIDASE C-RELATED"/>
    <property type="match status" value="1"/>
</dbReference>
<dbReference type="EMBL" id="JASBNA010000025">
    <property type="protein sequence ID" value="KAK7684534.1"/>
    <property type="molecule type" value="Genomic_DNA"/>
</dbReference>
<keyword evidence="6" id="KW-0119">Carbohydrate metabolism</keyword>
<dbReference type="SMART" id="SM00813">
    <property type="entry name" value="Alpha-L-AF_C"/>
    <property type="match status" value="1"/>
</dbReference>
<dbReference type="Pfam" id="PF06964">
    <property type="entry name" value="Alpha-L-AF_C"/>
    <property type="match status" value="1"/>
</dbReference>
<evidence type="ECO:0000256" key="8">
    <source>
        <dbReference type="ARBA" id="ARBA00037415"/>
    </source>
</evidence>
<keyword evidence="5" id="KW-0378">Hydrolase</keyword>
<dbReference type="InterPro" id="IPR010720">
    <property type="entry name" value="Alpha-L-AF_C"/>
</dbReference>
<organism evidence="10 11">
    <name type="scientific">Cerrena zonata</name>
    <dbReference type="NCBI Taxonomy" id="2478898"/>
    <lineage>
        <taxon>Eukaryota</taxon>
        <taxon>Fungi</taxon>
        <taxon>Dikarya</taxon>
        <taxon>Basidiomycota</taxon>
        <taxon>Agaricomycotina</taxon>
        <taxon>Agaricomycetes</taxon>
        <taxon>Polyporales</taxon>
        <taxon>Cerrenaceae</taxon>
        <taxon>Cerrena</taxon>
    </lineage>
</organism>
<dbReference type="GO" id="GO:0046556">
    <property type="term" value="F:alpha-L-arabinofuranosidase activity"/>
    <property type="evidence" value="ECO:0007669"/>
    <property type="project" value="UniProtKB-EC"/>
</dbReference>
<feature type="domain" description="Alpha-L-arabinofuranosidase C-terminal" evidence="9">
    <location>
        <begin position="230"/>
        <end position="431"/>
    </location>
</feature>
<evidence type="ECO:0000256" key="3">
    <source>
        <dbReference type="ARBA" id="ARBA00007186"/>
    </source>
</evidence>
<dbReference type="GO" id="GO:0046373">
    <property type="term" value="P:L-arabinose metabolic process"/>
    <property type="evidence" value="ECO:0007669"/>
    <property type="project" value="InterPro"/>
</dbReference>
<dbReference type="SUPFAM" id="SSF51011">
    <property type="entry name" value="Glycosyl hydrolase domain"/>
    <property type="match status" value="1"/>
</dbReference>
<reference evidence="10 11" key="1">
    <citation type="submission" date="2022-09" db="EMBL/GenBank/DDBJ databases">
        <authorList>
            <person name="Palmer J.M."/>
        </authorList>
    </citation>
    <scope>NUCLEOTIDE SEQUENCE [LARGE SCALE GENOMIC DNA]</scope>
    <source>
        <strain evidence="10 11">DSM 7382</strain>
    </source>
</reference>
<evidence type="ECO:0000256" key="1">
    <source>
        <dbReference type="ARBA" id="ARBA00001462"/>
    </source>
</evidence>
<dbReference type="Gene3D" id="3.20.20.80">
    <property type="entry name" value="Glycosidases"/>
    <property type="match status" value="1"/>
</dbReference>
<dbReference type="Pfam" id="PF22848">
    <property type="entry name" value="ASD1_dom"/>
    <property type="match status" value="1"/>
</dbReference>
<dbReference type="SUPFAM" id="SSF51445">
    <property type="entry name" value="(Trans)glycosidases"/>
    <property type="match status" value="1"/>
</dbReference>
<comment type="function">
    <text evidence="8">Alpha-L-arabinofuranosidase involved in the degradation of arabinoxylan, a major component of plant hemicellulose. Acts only on small linear 1,5-alpha-linked L-arabinofuranosyl oligosaccharides.</text>
</comment>
<comment type="pathway">
    <text evidence="2">Glycan metabolism; L-arabinan degradation.</text>
</comment>
<comment type="similarity">
    <text evidence="3">Belongs to the glycosyl hydrolase 51 family.</text>
</comment>
<dbReference type="Proteomes" id="UP001385951">
    <property type="component" value="Unassembled WGS sequence"/>
</dbReference>
<dbReference type="PANTHER" id="PTHR43576:SF3">
    <property type="entry name" value="ALPHA-L-ARABINOFURANOSIDASE C"/>
    <property type="match status" value="1"/>
</dbReference>
<dbReference type="InterPro" id="IPR017853">
    <property type="entry name" value="GH"/>
</dbReference>
<dbReference type="Gene3D" id="2.60.40.1180">
    <property type="entry name" value="Golgi alpha-mannosidase II"/>
    <property type="match status" value="1"/>
</dbReference>
<proteinExistence type="inferred from homology"/>
<evidence type="ECO:0000256" key="7">
    <source>
        <dbReference type="ARBA" id="ARBA00023295"/>
    </source>
</evidence>
<evidence type="ECO:0000313" key="10">
    <source>
        <dbReference type="EMBL" id="KAK7684534.1"/>
    </source>
</evidence>
<accession>A0AAW0G2C0</accession>
<gene>
    <name evidence="10" type="ORF">QCA50_012481</name>
</gene>
<evidence type="ECO:0000256" key="2">
    <source>
        <dbReference type="ARBA" id="ARBA00004834"/>
    </source>
</evidence>
<name>A0AAW0G2C0_9APHY</name>
<dbReference type="InterPro" id="IPR055235">
    <property type="entry name" value="ASD1_cat"/>
</dbReference>
<dbReference type="InterPro" id="IPR013780">
    <property type="entry name" value="Glyco_hydro_b"/>
</dbReference>
<keyword evidence="7" id="KW-0326">Glycosidase</keyword>